<reference evidence="2 3" key="2">
    <citation type="submission" date="2018-11" db="EMBL/GenBank/DDBJ databases">
        <authorList>
            <consortium name="Pathogen Informatics"/>
        </authorList>
    </citation>
    <scope>NUCLEOTIDE SEQUENCE [LARGE SCALE GENOMIC DNA]</scope>
</reference>
<dbReference type="EMBL" id="UZAG01000516">
    <property type="protein sequence ID" value="VDO08713.1"/>
    <property type="molecule type" value="Genomic_DNA"/>
</dbReference>
<gene>
    <name evidence="2" type="ORF">BTMF_LOCUS821</name>
</gene>
<evidence type="ECO:0000313" key="4">
    <source>
        <dbReference type="WBParaSite" id="BTMF_0000148101-mRNA-1"/>
    </source>
</evidence>
<accession>A0A0R3Q591</accession>
<sequence length="85" mass="9827">MNKAMSAHRAANTNKLNDRRQMTTITNIQRPVIENERSNLSGRTHNFPGEAEKHYSSKCYNKMYQHSRILSTKSDILASPHHHSH</sequence>
<evidence type="ECO:0000313" key="3">
    <source>
        <dbReference type="Proteomes" id="UP000280834"/>
    </source>
</evidence>
<evidence type="ECO:0000256" key="1">
    <source>
        <dbReference type="SAM" id="MobiDB-lite"/>
    </source>
</evidence>
<dbReference type="Proteomes" id="UP000280834">
    <property type="component" value="Unassembled WGS sequence"/>
</dbReference>
<reference evidence="4" key="1">
    <citation type="submission" date="2017-02" db="UniProtKB">
        <authorList>
            <consortium name="WormBaseParasite"/>
        </authorList>
    </citation>
    <scope>IDENTIFICATION</scope>
</reference>
<name>A0A0R3Q591_9BILA</name>
<organism evidence="4">
    <name type="scientific">Brugia timori</name>
    <dbReference type="NCBI Taxonomy" id="42155"/>
    <lineage>
        <taxon>Eukaryota</taxon>
        <taxon>Metazoa</taxon>
        <taxon>Ecdysozoa</taxon>
        <taxon>Nematoda</taxon>
        <taxon>Chromadorea</taxon>
        <taxon>Rhabditida</taxon>
        <taxon>Spirurina</taxon>
        <taxon>Spiruromorpha</taxon>
        <taxon>Filarioidea</taxon>
        <taxon>Onchocercidae</taxon>
        <taxon>Brugia</taxon>
    </lineage>
</organism>
<feature type="region of interest" description="Disordered" evidence="1">
    <location>
        <begin position="1"/>
        <end position="31"/>
    </location>
</feature>
<proteinExistence type="predicted"/>
<dbReference type="WBParaSite" id="BTMF_0000148101-mRNA-1">
    <property type="protein sequence ID" value="BTMF_0000148101-mRNA-1"/>
    <property type="gene ID" value="BTMF_0000148101"/>
</dbReference>
<dbReference type="AlphaFoldDB" id="A0A0R3Q591"/>
<evidence type="ECO:0000313" key="2">
    <source>
        <dbReference type="EMBL" id="VDO08713.1"/>
    </source>
</evidence>
<keyword evidence="3" id="KW-1185">Reference proteome</keyword>
<protein>
    <submittedName>
        <fullName evidence="4">Ovule protein</fullName>
    </submittedName>
</protein>